<dbReference type="Gene3D" id="3.40.50.200">
    <property type="entry name" value="Peptidase S8/S53 domain"/>
    <property type="match status" value="1"/>
</dbReference>
<dbReference type="AlphaFoldDB" id="A0AAE0M1Y1"/>
<evidence type="ECO:0000313" key="9">
    <source>
        <dbReference type="Proteomes" id="UP001283341"/>
    </source>
</evidence>
<protein>
    <submittedName>
        <fullName evidence="8">Peptidase S8/S53 domain-containing protein</fullName>
    </submittedName>
</protein>
<comment type="caution">
    <text evidence="8">The sequence shown here is derived from an EMBL/GenBank/DDBJ whole genome shotgun (WGS) entry which is preliminary data.</text>
</comment>
<dbReference type="InterPro" id="IPR051048">
    <property type="entry name" value="Peptidase_S8/S53_subtilisin"/>
</dbReference>
<reference evidence="8" key="2">
    <citation type="submission" date="2023-06" db="EMBL/GenBank/DDBJ databases">
        <authorList>
            <consortium name="Lawrence Berkeley National Laboratory"/>
            <person name="Haridas S."/>
            <person name="Hensen N."/>
            <person name="Bonometti L."/>
            <person name="Westerberg I."/>
            <person name="Brannstrom I.O."/>
            <person name="Guillou S."/>
            <person name="Cros-Aarteil S."/>
            <person name="Calhoun S."/>
            <person name="Kuo A."/>
            <person name="Mondo S."/>
            <person name="Pangilinan J."/>
            <person name="Riley R."/>
            <person name="Labutti K."/>
            <person name="Andreopoulos B."/>
            <person name="Lipzen A."/>
            <person name="Chen C."/>
            <person name="Yanf M."/>
            <person name="Daum C."/>
            <person name="Ng V."/>
            <person name="Clum A."/>
            <person name="Steindorff A."/>
            <person name="Ohm R."/>
            <person name="Martin F."/>
            <person name="Silar P."/>
            <person name="Natvig D."/>
            <person name="Lalanne C."/>
            <person name="Gautier V."/>
            <person name="Ament-Velasquez S.L."/>
            <person name="Kruys A."/>
            <person name="Hutchinson M.I."/>
            <person name="Powell A.J."/>
            <person name="Barry K."/>
            <person name="Miller A.N."/>
            <person name="Grigoriev I.V."/>
            <person name="Debuchy R."/>
            <person name="Gladieux P."/>
            <person name="Thoren M.H."/>
            <person name="Johannesson H."/>
        </authorList>
    </citation>
    <scope>NUCLEOTIDE SEQUENCE</scope>
    <source>
        <strain evidence="8">CBS 118394</strain>
    </source>
</reference>
<feature type="active site" description="Charge relay system" evidence="5">
    <location>
        <position position="480"/>
    </location>
</feature>
<evidence type="ECO:0000259" key="7">
    <source>
        <dbReference type="Pfam" id="PF00082"/>
    </source>
</evidence>
<evidence type="ECO:0000313" key="8">
    <source>
        <dbReference type="EMBL" id="KAK3316025.1"/>
    </source>
</evidence>
<dbReference type="PROSITE" id="PS51892">
    <property type="entry name" value="SUBTILASE"/>
    <property type="match status" value="1"/>
</dbReference>
<name>A0AAE0M1Y1_9PEZI</name>
<reference evidence="8" key="1">
    <citation type="journal article" date="2023" name="Mol. Phylogenet. Evol.">
        <title>Genome-scale phylogeny and comparative genomics of the fungal order Sordariales.</title>
        <authorList>
            <person name="Hensen N."/>
            <person name="Bonometti L."/>
            <person name="Westerberg I."/>
            <person name="Brannstrom I.O."/>
            <person name="Guillou S."/>
            <person name="Cros-Aarteil S."/>
            <person name="Calhoun S."/>
            <person name="Haridas S."/>
            <person name="Kuo A."/>
            <person name="Mondo S."/>
            <person name="Pangilinan J."/>
            <person name="Riley R."/>
            <person name="LaButti K."/>
            <person name="Andreopoulos B."/>
            <person name="Lipzen A."/>
            <person name="Chen C."/>
            <person name="Yan M."/>
            <person name="Daum C."/>
            <person name="Ng V."/>
            <person name="Clum A."/>
            <person name="Steindorff A."/>
            <person name="Ohm R.A."/>
            <person name="Martin F."/>
            <person name="Silar P."/>
            <person name="Natvig D.O."/>
            <person name="Lalanne C."/>
            <person name="Gautier V."/>
            <person name="Ament-Velasquez S.L."/>
            <person name="Kruys A."/>
            <person name="Hutchinson M.I."/>
            <person name="Powell A.J."/>
            <person name="Barry K."/>
            <person name="Miller A.N."/>
            <person name="Grigoriev I.V."/>
            <person name="Debuchy R."/>
            <person name="Gladieux P."/>
            <person name="Hiltunen Thoren M."/>
            <person name="Johannesson H."/>
        </authorList>
    </citation>
    <scope>NUCLEOTIDE SEQUENCE</scope>
    <source>
        <strain evidence="8">CBS 118394</strain>
    </source>
</reference>
<evidence type="ECO:0000256" key="4">
    <source>
        <dbReference type="ARBA" id="ARBA00022825"/>
    </source>
</evidence>
<dbReference type="InterPro" id="IPR000209">
    <property type="entry name" value="Peptidase_S8/S53_dom"/>
</dbReference>
<evidence type="ECO:0000256" key="1">
    <source>
        <dbReference type="ARBA" id="ARBA00011073"/>
    </source>
</evidence>
<gene>
    <name evidence="8" type="ORF">B0H66DRAFT_518649</name>
</gene>
<dbReference type="Gene3D" id="2.60.120.380">
    <property type="match status" value="1"/>
</dbReference>
<dbReference type="PANTHER" id="PTHR43399">
    <property type="entry name" value="SUBTILISIN-RELATED"/>
    <property type="match status" value="1"/>
</dbReference>
<feature type="domain" description="Peptidase S8/S53" evidence="7">
    <location>
        <begin position="231"/>
        <end position="536"/>
    </location>
</feature>
<dbReference type="PANTHER" id="PTHR43399:SF4">
    <property type="entry name" value="CELL WALL-ASSOCIATED PROTEASE"/>
    <property type="match status" value="1"/>
</dbReference>
<accession>A0AAE0M1Y1</accession>
<dbReference type="InterPro" id="IPR008979">
    <property type="entry name" value="Galactose-bd-like_sf"/>
</dbReference>
<dbReference type="GO" id="GO:0006508">
    <property type="term" value="P:proteolysis"/>
    <property type="evidence" value="ECO:0007669"/>
    <property type="project" value="UniProtKB-KW"/>
</dbReference>
<dbReference type="Proteomes" id="UP001283341">
    <property type="component" value="Unassembled WGS sequence"/>
</dbReference>
<dbReference type="SUPFAM" id="SSF49785">
    <property type="entry name" value="Galactose-binding domain-like"/>
    <property type="match status" value="1"/>
</dbReference>
<dbReference type="PROSITE" id="PS00137">
    <property type="entry name" value="SUBTILASE_HIS"/>
    <property type="match status" value="1"/>
</dbReference>
<organism evidence="8 9">
    <name type="scientific">Apodospora peruviana</name>
    <dbReference type="NCBI Taxonomy" id="516989"/>
    <lineage>
        <taxon>Eukaryota</taxon>
        <taxon>Fungi</taxon>
        <taxon>Dikarya</taxon>
        <taxon>Ascomycota</taxon>
        <taxon>Pezizomycotina</taxon>
        <taxon>Sordariomycetes</taxon>
        <taxon>Sordariomycetidae</taxon>
        <taxon>Sordariales</taxon>
        <taxon>Lasiosphaeriaceae</taxon>
        <taxon>Apodospora</taxon>
    </lineage>
</organism>
<sequence>MSAEPPPDAVPILLNGLVQDPNREYAQDAKKTDFIIISFYNVLSIPQEDELERLSVKILEDLGENNFLCEYLPEDLAPLRALDFVRQVDVYRNKFKIPAALQAEPAPEIETTAMMTTTYSIEATCIKVDIFTHQTVDDAGFESLKDVIAEASGVSVGEMEFAPGQVRLCVEIGKLATLAKDDRIRIIEEVLEPELMSYYPLNNDDRAAGSGTNSTAADNMSGKNKETAYRGKGQIVTVTDTGFDLGGLDDCHPAFTGKVHALRAIARQGQADDPHGHGTHVSGILVGSHFNTTKGRVGGVAPDARLIVQSLFKKTEKVFDVPANLVDLFAVPYGHGSRIMSNSWGAGYITSKREQPAYGNIPGAIDKFVRENPDVLVLFSAGNDNLKTTDGQPTVGLHSGAKNVLTVGATQRGPNGVDEMMNPMSSTGPTREGRLKPDVVAPGTDVYAALSRKVARFEGETATSEDAPAGVKWRPWSGTSQAVPFVAGCAAILRQVLQDHHREKCPNPLPGALLKALIINGADTLPGVSVNAQGHGRVNLDASIAMARQPPASPNGTTSIPSVSGGAMIGDPLKQDEAHEFVIPAADAAPLANGDNHTHFKITMVYNDLGGRQIQNNLNLFVTDTATGEETPGNSRSLDDPDQQNNVEQIVLGYIPQDGIKVRVHAQKIFFRETQDYVLAWSTFKPLPEVVY</sequence>
<dbReference type="InterPro" id="IPR036852">
    <property type="entry name" value="Peptidase_S8/S53_dom_sf"/>
</dbReference>
<evidence type="ECO:0000256" key="6">
    <source>
        <dbReference type="SAM" id="MobiDB-lite"/>
    </source>
</evidence>
<comment type="similarity">
    <text evidence="1 5">Belongs to the peptidase S8 family.</text>
</comment>
<evidence type="ECO:0000256" key="3">
    <source>
        <dbReference type="ARBA" id="ARBA00022801"/>
    </source>
</evidence>
<keyword evidence="9" id="KW-1185">Reference proteome</keyword>
<feature type="active site" description="Charge relay system" evidence="5">
    <location>
        <position position="240"/>
    </location>
</feature>
<dbReference type="GO" id="GO:0004252">
    <property type="term" value="F:serine-type endopeptidase activity"/>
    <property type="evidence" value="ECO:0007669"/>
    <property type="project" value="UniProtKB-UniRule"/>
</dbReference>
<dbReference type="PROSITE" id="PS00138">
    <property type="entry name" value="SUBTILASE_SER"/>
    <property type="match status" value="1"/>
</dbReference>
<dbReference type="InterPro" id="IPR034058">
    <property type="entry name" value="TagA/B/C/D_pept_dom"/>
</dbReference>
<dbReference type="InterPro" id="IPR022398">
    <property type="entry name" value="Peptidase_S8_His-AS"/>
</dbReference>
<keyword evidence="2 5" id="KW-0645">Protease</keyword>
<dbReference type="InterPro" id="IPR023828">
    <property type="entry name" value="Peptidase_S8_Ser-AS"/>
</dbReference>
<dbReference type="Pfam" id="PF00082">
    <property type="entry name" value="Peptidase_S8"/>
    <property type="match status" value="1"/>
</dbReference>
<evidence type="ECO:0000256" key="5">
    <source>
        <dbReference type="PROSITE-ProRule" id="PRU01240"/>
    </source>
</evidence>
<dbReference type="CDD" id="cd04842">
    <property type="entry name" value="Peptidases_S8_Kp43_protease"/>
    <property type="match status" value="1"/>
</dbReference>
<dbReference type="PRINTS" id="PR00723">
    <property type="entry name" value="SUBTILISIN"/>
</dbReference>
<feature type="active site" description="Charge relay system" evidence="5">
    <location>
        <position position="277"/>
    </location>
</feature>
<proteinExistence type="inferred from homology"/>
<feature type="region of interest" description="Disordered" evidence="6">
    <location>
        <begin position="410"/>
        <end position="436"/>
    </location>
</feature>
<dbReference type="SUPFAM" id="SSF52743">
    <property type="entry name" value="Subtilisin-like"/>
    <property type="match status" value="1"/>
</dbReference>
<evidence type="ECO:0000256" key="2">
    <source>
        <dbReference type="ARBA" id="ARBA00022670"/>
    </source>
</evidence>
<dbReference type="InterPro" id="IPR015500">
    <property type="entry name" value="Peptidase_S8_subtilisin-rel"/>
</dbReference>
<keyword evidence="4 5" id="KW-0720">Serine protease</keyword>
<keyword evidence="3 5" id="KW-0378">Hydrolase</keyword>
<dbReference type="EMBL" id="JAUEDM010000005">
    <property type="protein sequence ID" value="KAK3316025.1"/>
    <property type="molecule type" value="Genomic_DNA"/>
</dbReference>